<proteinExistence type="inferred from homology"/>
<keyword evidence="2" id="KW-0808">Transferase</keyword>
<dbReference type="Proteomes" id="UP000618952">
    <property type="component" value="Unassembled WGS sequence"/>
</dbReference>
<dbReference type="EMBL" id="JACLHY010000005">
    <property type="protein sequence ID" value="MBC8767857.1"/>
    <property type="molecule type" value="Genomic_DNA"/>
</dbReference>
<sequence>MIDIIRNKEQWDAVLKMVDVYDFYHTYDYHHISKKEDEHAVLIKYSENDKIIAIPLLLREVADSNFQDFTSVYGYVGPITRNIDPNYNNSNFLIEFKEYLMDNNIISVFSRLNPFIPNQVICLQNFGEISSMSHIVNIDVTEKLENQKKSYQKRLRTHINKARRECYVKTAKTKDEVLEYINLYYANMTRVNAKKDYFFDHEYFFQLLDSEDFNTRILLAIEKETHRIIAGAMFIETNKIVQYHLSGSDISYLDLFPVKLLIDEMRIIASNENCKFLNLGGGVGSKEDSLFHFKSSFSQDFKNFTTWKCISDIVKYEALIVEKMKPNCDKFKKDCTYFFPCYRCKV</sequence>
<comment type="caution">
    <text evidence="7">The sequence shown here is derived from an EMBL/GenBank/DDBJ whole genome shotgun (WGS) entry which is preliminary data.</text>
</comment>
<accession>A0ABR7QKY7</accession>
<dbReference type="RefSeq" id="WP_187583056.1">
    <property type="nucleotide sequence ID" value="NZ_JACLHY010000005.1"/>
</dbReference>
<evidence type="ECO:0000256" key="6">
    <source>
        <dbReference type="ARBA" id="ARBA00023316"/>
    </source>
</evidence>
<dbReference type="PANTHER" id="PTHR36174:SF1">
    <property type="entry name" value="LIPID II:GLYCINE GLYCYLTRANSFERASE"/>
    <property type="match status" value="1"/>
</dbReference>
<comment type="similarity">
    <text evidence="1">Belongs to the FemABX family.</text>
</comment>
<dbReference type="InterPro" id="IPR003447">
    <property type="entry name" value="FEMABX"/>
</dbReference>
<evidence type="ECO:0000256" key="5">
    <source>
        <dbReference type="ARBA" id="ARBA00023315"/>
    </source>
</evidence>
<evidence type="ECO:0000256" key="4">
    <source>
        <dbReference type="ARBA" id="ARBA00022984"/>
    </source>
</evidence>
<protein>
    <submittedName>
        <fullName evidence="7">Peptidoglycan bridge formation glycyltransferase FemA/FemB family protein</fullName>
    </submittedName>
</protein>
<keyword evidence="4" id="KW-0573">Peptidoglycan synthesis</keyword>
<organism evidence="7 8">
    <name type="scientific">Arenibacter arenosicollis</name>
    <dbReference type="NCBI Taxonomy" id="2762274"/>
    <lineage>
        <taxon>Bacteria</taxon>
        <taxon>Pseudomonadati</taxon>
        <taxon>Bacteroidota</taxon>
        <taxon>Flavobacteriia</taxon>
        <taxon>Flavobacteriales</taxon>
        <taxon>Flavobacteriaceae</taxon>
        <taxon>Arenibacter</taxon>
    </lineage>
</organism>
<keyword evidence="5" id="KW-0012">Acyltransferase</keyword>
<reference evidence="7 8" key="1">
    <citation type="submission" date="2020-08" db="EMBL/GenBank/DDBJ databases">
        <title>Arenibacter gaetbuli sp. nov., isolated from a sand dune.</title>
        <authorList>
            <person name="Park S."/>
            <person name="Yoon J.-H."/>
        </authorList>
    </citation>
    <scope>NUCLEOTIDE SEQUENCE [LARGE SCALE GENOMIC DNA]</scope>
    <source>
        <strain evidence="7 8">BSSL-BM3</strain>
    </source>
</reference>
<dbReference type="PANTHER" id="PTHR36174">
    <property type="entry name" value="LIPID II:GLYCINE GLYCYLTRANSFERASE"/>
    <property type="match status" value="1"/>
</dbReference>
<dbReference type="SUPFAM" id="SSF55729">
    <property type="entry name" value="Acyl-CoA N-acyltransferases (Nat)"/>
    <property type="match status" value="1"/>
</dbReference>
<keyword evidence="8" id="KW-1185">Reference proteome</keyword>
<dbReference type="Pfam" id="PF02388">
    <property type="entry name" value="FemAB"/>
    <property type="match status" value="1"/>
</dbReference>
<keyword evidence="3" id="KW-0133">Cell shape</keyword>
<evidence type="ECO:0000313" key="8">
    <source>
        <dbReference type="Proteomes" id="UP000618952"/>
    </source>
</evidence>
<evidence type="ECO:0000256" key="1">
    <source>
        <dbReference type="ARBA" id="ARBA00009943"/>
    </source>
</evidence>
<dbReference type="InterPro" id="IPR016181">
    <property type="entry name" value="Acyl_CoA_acyltransferase"/>
</dbReference>
<evidence type="ECO:0000256" key="2">
    <source>
        <dbReference type="ARBA" id="ARBA00022679"/>
    </source>
</evidence>
<dbReference type="InterPro" id="IPR050644">
    <property type="entry name" value="PG_Glycine_Bridge_Synth"/>
</dbReference>
<evidence type="ECO:0000313" key="7">
    <source>
        <dbReference type="EMBL" id="MBC8767857.1"/>
    </source>
</evidence>
<keyword evidence="6" id="KW-0961">Cell wall biogenesis/degradation</keyword>
<evidence type="ECO:0000256" key="3">
    <source>
        <dbReference type="ARBA" id="ARBA00022960"/>
    </source>
</evidence>
<name>A0ABR7QKY7_9FLAO</name>
<dbReference type="Gene3D" id="3.40.630.30">
    <property type="match status" value="1"/>
</dbReference>
<gene>
    <name evidence="7" type="ORF">H4O18_07630</name>
</gene>